<dbReference type="SUPFAM" id="SSF53850">
    <property type="entry name" value="Periplasmic binding protein-like II"/>
    <property type="match status" value="1"/>
</dbReference>
<dbReference type="PANTHER" id="PTHR42928:SF5">
    <property type="entry name" value="BLR1237 PROTEIN"/>
    <property type="match status" value="1"/>
</dbReference>
<dbReference type="Gene3D" id="3.40.190.10">
    <property type="entry name" value="Periplasmic binding protein-like II"/>
    <property type="match status" value="1"/>
</dbReference>
<name>A0ABZ1BXD4_9FIRM</name>
<dbReference type="CDD" id="cd07012">
    <property type="entry name" value="PBP2_Bug_TTT"/>
    <property type="match status" value="1"/>
</dbReference>
<evidence type="ECO:0000256" key="1">
    <source>
        <dbReference type="ARBA" id="ARBA00006987"/>
    </source>
</evidence>
<dbReference type="Pfam" id="PF03401">
    <property type="entry name" value="TctC"/>
    <property type="match status" value="1"/>
</dbReference>
<organism evidence="2 3">
    <name type="scientific">Carboxydichorda subterranea</name>
    <dbReference type="NCBI Taxonomy" id="3109565"/>
    <lineage>
        <taxon>Bacteria</taxon>
        <taxon>Bacillati</taxon>
        <taxon>Bacillota</taxon>
        <taxon>Limnochordia</taxon>
        <taxon>Limnochordales</taxon>
        <taxon>Geochordaceae</taxon>
        <taxon>Carboxydichorda</taxon>
    </lineage>
</organism>
<gene>
    <name evidence="2" type="ORF">U7230_14545</name>
</gene>
<comment type="similarity">
    <text evidence="1">Belongs to the UPF0065 (bug) family.</text>
</comment>
<dbReference type="EMBL" id="CP141615">
    <property type="protein sequence ID" value="WRP17280.1"/>
    <property type="molecule type" value="Genomic_DNA"/>
</dbReference>
<reference evidence="2 3" key="1">
    <citation type="journal article" date="2024" name="Front. Microbiol.">
        <title>Novel thermophilic genera Geochorda gen. nov. and Carboxydochorda gen. nov. from the deep terrestrial subsurface reveal the ecophysiological diversity in the class Limnochordia.</title>
        <authorList>
            <person name="Karnachuk O.V."/>
            <person name="Lukina A.P."/>
            <person name="Avakyan M.R."/>
            <person name="Kadnikov V.V."/>
            <person name="Begmatov S."/>
            <person name="Beletsky A.V."/>
            <person name="Vlasova K.G."/>
            <person name="Novikov A.A."/>
            <person name="Shcherbakova V.A."/>
            <person name="Mardanov A.V."/>
            <person name="Ravin N.V."/>
        </authorList>
    </citation>
    <scope>NUCLEOTIDE SEQUENCE [LARGE SCALE GENOMIC DNA]</scope>
    <source>
        <strain evidence="2 3">L945</strain>
    </source>
</reference>
<accession>A0ABZ1BXD4</accession>
<sequence>MGRKAQGTRSVRAWGVTVPALFLLAMLVVVAPVAGAAYPERDITMVVQAAPGGASDYVARTMAQYAAPILGVRINVINRTGGAGAVGMGFLANSRPDGYTVGYVPVELSMLKHLGYADIYPGRFDLILRANVLPAALTVRADSPYRSVEDFIRAAKARPGALSVGNAGPGSIWHLAAAALEDAAGVQLKHLPFDGAAPAVAALLGGNLDAVTVSPSEVLPHVQAGRLRILAVMSESRSQVVPDVPTFRELGYDLVIMAWGGFALPKGVPRPVLETLHAAFKQAYDNPGFQKAFLDRGIEPGYMDPAAFTAFANRQYELFGRLFSRLGLAK</sequence>
<protein>
    <submittedName>
        <fullName evidence="2">Tripartite tricarboxylate transporter substrate binding protein</fullName>
    </submittedName>
</protein>
<dbReference type="Proteomes" id="UP001332192">
    <property type="component" value="Chromosome"/>
</dbReference>
<dbReference type="PIRSF" id="PIRSF017082">
    <property type="entry name" value="YflP"/>
    <property type="match status" value="1"/>
</dbReference>
<dbReference type="InterPro" id="IPR005064">
    <property type="entry name" value="BUG"/>
</dbReference>
<dbReference type="InterPro" id="IPR042100">
    <property type="entry name" value="Bug_dom1"/>
</dbReference>
<dbReference type="RefSeq" id="WP_324716552.1">
    <property type="nucleotide sequence ID" value="NZ_CP141615.1"/>
</dbReference>
<proteinExistence type="inferred from homology"/>
<dbReference type="PANTHER" id="PTHR42928">
    <property type="entry name" value="TRICARBOXYLATE-BINDING PROTEIN"/>
    <property type="match status" value="1"/>
</dbReference>
<dbReference type="Gene3D" id="3.40.190.150">
    <property type="entry name" value="Bordetella uptake gene, domain 1"/>
    <property type="match status" value="1"/>
</dbReference>
<keyword evidence="3" id="KW-1185">Reference proteome</keyword>
<evidence type="ECO:0000313" key="2">
    <source>
        <dbReference type="EMBL" id="WRP17280.1"/>
    </source>
</evidence>
<evidence type="ECO:0000313" key="3">
    <source>
        <dbReference type="Proteomes" id="UP001332192"/>
    </source>
</evidence>